<feature type="non-terminal residue" evidence="2">
    <location>
        <position position="1"/>
    </location>
</feature>
<proteinExistence type="predicted"/>
<organism evidence="2 3">
    <name type="scientific">Cymbomonas tetramitiformis</name>
    <dbReference type="NCBI Taxonomy" id="36881"/>
    <lineage>
        <taxon>Eukaryota</taxon>
        <taxon>Viridiplantae</taxon>
        <taxon>Chlorophyta</taxon>
        <taxon>Pyramimonadophyceae</taxon>
        <taxon>Pyramimonadales</taxon>
        <taxon>Pyramimonadaceae</taxon>
        <taxon>Cymbomonas</taxon>
    </lineage>
</organism>
<dbReference type="AlphaFoldDB" id="A0AAE0F279"/>
<dbReference type="EMBL" id="LGRX02027385">
    <property type="protein sequence ID" value="KAK3249381.1"/>
    <property type="molecule type" value="Genomic_DNA"/>
</dbReference>
<sequence length="183" mass="18093">GALGGVQQGGAPGGGGEAGSAACGPEAVADEGRRRTRSSTGAIAGALGGVEQGGASEVARLVPWPGRRSSDEEGGEHAEHGATTAGALGGVEHGGGGEAPGSAACGPKAAAGQGRRGTRSSSKHRDAVKTRLNMRFVVSQVDTTKVHEDVIPAVNVHAASEEIVKGEVYQEYEGGFTGEPQAT</sequence>
<feature type="compositionally biased region" description="Gly residues" evidence="1">
    <location>
        <begin position="1"/>
        <end position="18"/>
    </location>
</feature>
<dbReference type="Proteomes" id="UP001190700">
    <property type="component" value="Unassembled WGS sequence"/>
</dbReference>
<keyword evidence="3" id="KW-1185">Reference proteome</keyword>
<feature type="compositionally biased region" description="Gly residues" evidence="1">
    <location>
        <begin position="87"/>
        <end position="99"/>
    </location>
</feature>
<feature type="region of interest" description="Disordered" evidence="1">
    <location>
        <begin position="1"/>
        <end position="126"/>
    </location>
</feature>
<reference evidence="2 3" key="1">
    <citation type="journal article" date="2015" name="Genome Biol. Evol.">
        <title>Comparative Genomics of a Bacterivorous Green Alga Reveals Evolutionary Causalities and Consequences of Phago-Mixotrophic Mode of Nutrition.</title>
        <authorList>
            <person name="Burns J.A."/>
            <person name="Paasch A."/>
            <person name="Narechania A."/>
            <person name="Kim E."/>
        </authorList>
    </citation>
    <scope>NUCLEOTIDE SEQUENCE [LARGE SCALE GENOMIC DNA]</scope>
    <source>
        <strain evidence="2 3">PLY_AMNH</strain>
    </source>
</reference>
<comment type="caution">
    <text evidence="2">The sequence shown here is derived from an EMBL/GenBank/DDBJ whole genome shotgun (WGS) entry which is preliminary data.</text>
</comment>
<evidence type="ECO:0000313" key="3">
    <source>
        <dbReference type="Proteomes" id="UP001190700"/>
    </source>
</evidence>
<accession>A0AAE0F279</accession>
<feature type="compositionally biased region" description="Basic and acidic residues" evidence="1">
    <location>
        <begin position="68"/>
        <end position="80"/>
    </location>
</feature>
<gene>
    <name evidence="2" type="ORF">CYMTET_41187</name>
</gene>
<name>A0AAE0F279_9CHLO</name>
<evidence type="ECO:0000313" key="2">
    <source>
        <dbReference type="EMBL" id="KAK3249381.1"/>
    </source>
</evidence>
<protein>
    <submittedName>
        <fullName evidence="2">Uncharacterized protein</fullName>
    </submittedName>
</protein>
<evidence type="ECO:0000256" key="1">
    <source>
        <dbReference type="SAM" id="MobiDB-lite"/>
    </source>
</evidence>